<dbReference type="Pfam" id="PF10614">
    <property type="entry name" value="CsgF"/>
    <property type="match status" value="1"/>
</dbReference>
<organism evidence="4 5">
    <name type="scientific">Pukyongia salina</name>
    <dbReference type="NCBI Taxonomy" id="2094025"/>
    <lineage>
        <taxon>Bacteria</taxon>
        <taxon>Pseudomonadati</taxon>
        <taxon>Bacteroidota</taxon>
        <taxon>Flavobacteriia</taxon>
        <taxon>Flavobacteriales</taxon>
        <taxon>Flavobacteriaceae</taxon>
        <taxon>Pukyongia</taxon>
    </lineage>
</organism>
<protein>
    <recommendedName>
        <fullName evidence="2">Curli production assembly/transport component CsgF</fullName>
    </recommendedName>
</protein>
<dbReference type="OrthoDB" id="1443407at2"/>
<keyword evidence="3" id="KW-0732">Signal</keyword>
<proteinExistence type="predicted"/>
<evidence type="ECO:0000313" key="5">
    <source>
        <dbReference type="Proteomes" id="UP000238442"/>
    </source>
</evidence>
<dbReference type="KEGG" id="aue:C5O00_09280"/>
<dbReference type="Proteomes" id="UP000238442">
    <property type="component" value="Chromosome"/>
</dbReference>
<dbReference type="EMBL" id="CP027062">
    <property type="protein sequence ID" value="AVI51355.1"/>
    <property type="molecule type" value="Genomic_DNA"/>
</dbReference>
<gene>
    <name evidence="4" type="ORF">C5O00_09280</name>
</gene>
<dbReference type="RefSeq" id="WP_105216596.1">
    <property type="nucleotide sequence ID" value="NZ_CP027062.1"/>
</dbReference>
<evidence type="ECO:0000256" key="2">
    <source>
        <dbReference type="ARBA" id="ARBA00014031"/>
    </source>
</evidence>
<evidence type="ECO:0000313" key="4">
    <source>
        <dbReference type="EMBL" id="AVI51355.1"/>
    </source>
</evidence>
<comment type="function">
    <text evidence="1">May be involved in the biogenesis of curli organelles.</text>
</comment>
<dbReference type="AlphaFoldDB" id="A0A2S0HXL1"/>
<name>A0A2S0HXL1_9FLAO</name>
<evidence type="ECO:0000256" key="1">
    <source>
        <dbReference type="ARBA" id="ARBA00003989"/>
    </source>
</evidence>
<reference evidence="4 5" key="1">
    <citation type="submission" date="2018-02" db="EMBL/GenBank/DDBJ databases">
        <title>Genomic analysis of the strain RR4-38 isolated from a seawater recirculating aquaculture system.</title>
        <authorList>
            <person name="Kim Y.-S."/>
            <person name="Jang Y.H."/>
            <person name="Kim K.-H."/>
        </authorList>
    </citation>
    <scope>NUCLEOTIDE SEQUENCE [LARGE SCALE GENOMIC DNA]</scope>
    <source>
        <strain evidence="4 5">RR4-38</strain>
    </source>
</reference>
<evidence type="ECO:0000256" key="3">
    <source>
        <dbReference type="ARBA" id="ARBA00022729"/>
    </source>
</evidence>
<sequence>MRHLILILFLSLGTYGFAQQLTYTPKNPAFGGDPFNYTWLLNSANAQNPFSDNSLGIDGFGDLTGFDSLLNNQFNNQFGGGTPPLGTSRSGNFEYEVFESTEGLVINILDITTGEQTQVIVPNG</sequence>
<dbReference type="InterPro" id="IPR018893">
    <property type="entry name" value="T8SS_CsgF"/>
</dbReference>
<accession>A0A2S0HXL1</accession>
<keyword evidence="5" id="KW-1185">Reference proteome</keyword>